<dbReference type="RefSeq" id="WP_196276365.1">
    <property type="nucleotide sequence ID" value="NZ_JADQDC010000009.1"/>
</dbReference>
<proteinExistence type="predicted"/>
<evidence type="ECO:0008006" key="6">
    <source>
        <dbReference type="Google" id="ProtNLM"/>
    </source>
</evidence>
<accession>A0ABS0HIS7</accession>
<name>A0ABS0HIS7_9SPHN</name>
<evidence type="ECO:0000313" key="5">
    <source>
        <dbReference type="Proteomes" id="UP000600799"/>
    </source>
</evidence>
<dbReference type="EMBL" id="JADQDC010000009">
    <property type="protein sequence ID" value="MBF9152053.1"/>
    <property type="molecule type" value="Genomic_DNA"/>
</dbReference>
<dbReference type="Proteomes" id="UP000600799">
    <property type="component" value="Unassembled WGS sequence"/>
</dbReference>
<evidence type="ECO:0000256" key="2">
    <source>
        <dbReference type="SAM" id="MobiDB-lite"/>
    </source>
</evidence>
<keyword evidence="3" id="KW-0812">Transmembrane</keyword>
<feature type="coiled-coil region" evidence="1">
    <location>
        <begin position="89"/>
        <end position="116"/>
    </location>
</feature>
<organism evidence="4 5">
    <name type="scientific">Novosphingobium jiangmenense</name>
    <dbReference type="NCBI Taxonomy" id="2791981"/>
    <lineage>
        <taxon>Bacteria</taxon>
        <taxon>Pseudomonadati</taxon>
        <taxon>Pseudomonadota</taxon>
        <taxon>Alphaproteobacteria</taxon>
        <taxon>Sphingomonadales</taxon>
        <taxon>Sphingomonadaceae</taxon>
        <taxon>Novosphingobium</taxon>
    </lineage>
</organism>
<keyword evidence="3" id="KW-0472">Membrane</keyword>
<evidence type="ECO:0000256" key="1">
    <source>
        <dbReference type="SAM" id="Coils"/>
    </source>
</evidence>
<keyword evidence="5" id="KW-1185">Reference proteome</keyword>
<evidence type="ECO:0000313" key="4">
    <source>
        <dbReference type="EMBL" id="MBF9152053.1"/>
    </source>
</evidence>
<feature type="region of interest" description="Disordered" evidence="2">
    <location>
        <begin position="282"/>
        <end position="312"/>
    </location>
</feature>
<keyword evidence="3" id="KW-1133">Transmembrane helix</keyword>
<sequence>MEDLAYSTRGQSPRRSGIGGRGIAALVAGCLLAGAAGAAWIGWRNGLIDVRMDGSGLPQLVTSPATTEPAPGPSAAETAAAQAQIGAQVDSTAAKIAMLEQRLAELNQQAIAASGNATHAESLLLAFAARRALERGQPLGWIEAQLRARFGTTQGAAVDRVIAAGAAPVTLAQLGEQFELLAPELVGGKADEGTFDWLGRQLSDLFVIRHDDSPSPAPESRLQRTRAYLAGGKIEAAAAEVEKMPGHDAAADWLVRARDYMATQRALDQLEAAALMGAQPVSAPAQTVAPEPTASAAPAVPPLPPAGSTPQI</sequence>
<comment type="caution">
    <text evidence="4">The sequence shown here is derived from an EMBL/GenBank/DDBJ whole genome shotgun (WGS) entry which is preliminary data.</text>
</comment>
<keyword evidence="1" id="KW-0175">Coiled coil</keyword>
<feature type="compositionally biased region" description="Low complexity" evidence="2">
    <location>
        <begin position="288"/>
        <end position="298"/>
    </location>
</feature>
<gene>
    <name evidence="4" type="ORF">I2488_13655</name>
</gene>
<evidence type="ECO:0000256" key="3">
    <source>
        <dbReference type="SAM" id="Phobius"/>
    </source>
</evidence>
<feature type="compositionally biased region" description="Pro residues" evidence="2">
    <location>
        <begin position="299"/>
        <end position="312"/>
    </location>
</feature>
<reference evidence="4 5" key="1">
    <citation type="submission" date="2020-11" db="EMBL/GenBank/DDBJ databases">
        <title>The genome sequence of Novosphingobium sp. 1Y9A.</title>
        <authorList>
            <person name="Liu Y."/>
        </authorList>
    </citation>
    <scope>NUCLEOTIDE SEQUENCE [LARGE SCALE GENOMIC DNA]</scope>
    <source>
        <strain evidence="4 5">1Y9A</strain>
    </source>
</reference>
<feature type="transmembrane region" description="Helical" evidence="3">
    <location>
        <begin position="21"/>
        <end position="43"/>
    </location>
</feature>
<protein>
    <recommendedName>
        <fullName evidence="6">Inner membrane protein</fullName>
    </recommendedName>
</protein>